<dbReference type="PROSITE" id="PS51779">
    <property type="entry name" value="POTRA"/>
    <property type="match status" value="3"/>
</dbReference>
<dbReference type="InterPro" id="IPR023707">
    <property type="entry name" value="OM_assembly_BamA"/>
</dbReference>
<evidence type="ECO:0000259" key="10">
    <source>
        <dbReference type="PROSITE" id="PS51779"/>
    </source>
</evidence>
<evidence type="ECO:0000256" key="2">
    <source>
        <dbReference type="ARBA" id="ARBA00022452"/>
    </source>
</evidence>
<feature type="domain" description="POTRA" evidence="10">
    <location>
        <begin position="405"/>
        <end position="478"/>
    </location>
</feature>
<dbReference type="InterPro" id="IPR000184">
    <property type="entry name" value="Bac_surfAg_D15"/>
</dbReference>
<feature type="compositionally biased region" description="Basic and acidic residues" evidence="9">
    <location>
        <begin position="1"/>
        <end position="11"/>
    </location>
</feature>
<organism evidence="11 12">
    <name type="scientific">Eiseniibacteriota bacterium</name>
    <dbReference type="NCBI Taxonomy" id="2212470"/>
    <lineage>
        <taxon>Bacteria</taxon>
        <taxon>Candidatus Eiseniibacteriota</taxon>
    </lineage>
</organism>
<sequence length="821" mass="89933">MDLRFLRDSTKAPRRSGRNPCPPGRNRPGGVSRLAAFAGVLASVALLSGSPLRAGAEPPDTLSVPPGGAQAQDSVSAPGEVSAPAAVIRRIAAKGFISVDSLVVVRTFGLAPGQPYDAKEVRSGVRRLFATGLFTDVTVSDEPTPDGGVALTIHVSERARVKEIVFRGVKKIETSTLKSKLTVADGQLLDTGTLELDARKIEAAYGEEGYAHAKVVSRTEPVGAGAVRVVFDVQEGAKVKVRGIAFHGNQAIQSDALAKAMESKTPGFLRSGAYKPERREKDETKLRLYMRTRGHKDADVDSIVPADTPDGKGVILHVFLREGPRYRFGAISWSGNTSVPTPALDAATVPKPGAIYNEAQVQKTLEHAYTMYQEQGYLFLSIEPKMADRDSLVDLVFQINEGSRSRVASLDITGNTRTKENVIRREATVFPGDTFRRSALMRTQRDIFGLGFFQDVNVDYEPTGDSSDINLTLKVQEKQTGTASAGAGYSSQSGLTGFIELGHNNLFGNGQSVNIRLERGGRRNDLELSFTEPWFRDTPLSIGFDIFNTRRNLDFYNRKDVGGGVRLGRPLRWPDYTRGIISYDLRDVTLSDFIPPRVGEPSNLQVLRTTQWPRRVSSVTLTFSRNSTDNPFYPSRGSKILLSNEVAGGLLGGVESFYKETFENKTYTRLDGPFVLMLRGKTGFLGGGQVPDYERFRLGGTTVDYLRGYPDYYVVPRANVIRDPLTGAVLDRYPGGKTMLVLTSELQFPIADPLHGLIFFEAGNTWNSTRDLDLGDLRKAIGFGVRLEVPALGRIGFDVGYGLDREDGARWEPHFQLGNTF</sequence>
<evidence type="ECO:0000256" key="8">
    <source>
        <dbReference type="NCBIfam" id="TIGR03303"/>
    </source>
</evidence>
<keyword evidence="7" id="KW-0998">Cell outer membrane</keyword>
<dbReference type="Pfam" id="PF01103">
    <property type="entry name" value="Omp85"/>
    <property type="match status" value="1"/>
</dbReference>
<evidence type="ECO:0000256" key="4">
    <source>
        <dbReference type="ARBA" id="ARBA00022729"/>
    </source>
</evidence>
<dbReference type="PANTHER" id="PTHR12815">
    <property type="entry name" value="SORTING AND ASSEMBLY MACHINERY SAMM50 PROTEIN FAMILY MEMBER"/>
    <property type="match status" value="1"/>
</dbReference>
<accession>A0A538T9R6</accession>
<name>A0A538T9R6_UNCEI</name>
<feature type="region of interest" description="Disordered" evidence="9">
    <location>
        <begin position="1"/>
        <end position="29"/>
    </location>
</feature>
<dbReference type="EMBL" id="VBOW01000014">
    <property type="protein sequence ID" value="TMQ60379.1"/>
    <property type="molecule type" value="Genomic_DNA"/>
</dbReference>
<dbReference type="GO" id="GO:0071709">
    <property type="term" value="P:membrane assembly"/>
    <property type="evidence" value="ECO:0007669"/>
    <property type="project" value="InterPro"/>
</dbReference>
<reference evidence="11 12" key="1">
    <citation type="journal article" date="2019" name="Nat. Microbiol.">
        <title>Mediterranean grassland soil C-N compound turnover is dependent on rainfall and depth, and is mediated by genomically divergent microorganisms.</title>
        <authorList>
            <person name="Diamond S."/>
            <person name="Andeer P.F."/>
            <person name="Li Z."/>
            <person name="Crits-Christoph A."/>
            <person name="Burstein D."/>
            <person name="Anantharaman K."/>
            <person name="Lane K.R."/>
            <person name="Thomas B.C."/>
            <person name="Pan C."/>
            <person name="Northen T.R."/>
            <person name="Banfield J.F."/>
        </authorList>
    </citation>
    <scope>NUCLEOTIDE SEQUENCE [LARGE SCALE GENOMIC DNA]</scope>
    <source>
        <strain evidence="11">WS_6</strain>
    </source>
</reference>
<keyword evidence="5" id="KW-0677">Repeat</keyword>
<dbReference type="PANTHER" id="PTHR12815:SF47">
    <property type="entry name" value="TRANSLOCATION AND ASSEMBLY MODULE SUBUNIT TAMA"/>
    <property type="match status" value="1"/>
</dbReference>
<dbReference type="InterPro" id="IPR010827">
    <property type="entry name" value="BamA/TamA_POTRA"/>
</dbReference>
<dbReference type="Gene3D" id="3.10.20.310">
    <property type="entry name" value="membrane protein fhac"/>
    <property type="match status" value="5"/>
</dbReference>
<evidence type="ECO:0000256" key="9">
    <source>
        <dbReference type="SAM" id="MobiDB-lite"/>
    </source>
</evidence>
<comment type="caution">
    <text evidence="11">The sequence shown here is derived from an EMBL/GenBank/DDBJ whole genome shotgun (WGS) entry which is preliminary data.</text>
</comment>
<protein>
    <recommendedName>
        <fullName evidence="8">Outer membrane protein assembly factor BamA</fullName>
    </recommendedName>
</protein>
<feature type="domain" description="POTRA" evidence="10">
    <location>
        <begin position="159"/>
        <end position="236"/>
    </location>
</feature>
<keyword evidence="2" id="KW-1134">Transmembrane beta strand</keyword>
<dbReference type="Pfam" id="PF07244">
    <property type="entry name" value="POTRA"/>
    <property type="match status" value="5"/>
</dbReference>
<evidence type="ECO:0000256" key="5">
    <source>
        <dbReference type="ARBA" id="ARBA00022737"/>
    </source>
</evidence>
<keyword evidence="6" id="KW-0472">Membrane</keyword>
<comment type="subcellular location">
    <subcellularLocation>
        <location evidence="1">Membrane</location>
    </subcellularLocation>
</comment>
<keyword evidence="3" id="KW-0812">Transmembrane</keyword>
<dbReference type="AlphaFoldDB" id="A0A538T9R6"/>
<evidence type="ECO:0000313" key="11">
    <source>
        <dbReference type="EMBL" id="TMQ60379.1"/>
    </source>
</evidence>
<dbReference type="InterPro" id="IPR039910">
    <property type="entry name" value="D15-like"/>
</dbReference>
<evidence type="ECO:0000256" key="7">
    <source>
        <dbReference type="ARBA" id="ARBA00023237"/>
    </source>
</evidence>
<dbReference type="GO" id="GO:0009279">
    <property type="term" value="C:cell outer membrane"/>
    <property type="evidence" value="ECO:0007669"/>
    <property type="project" value="UniProtKB-UniRule"/>
</dbReference>
<evidence type="ECO:0000313" key="12">
    <source>
        <dbReference type="Proteomes" id="UP000316852"/>
    </source>
</evidence>
<dbReference type="InterPro" id="IPR034746">
    <property type="entry name" value="POTRA"/>
</dbReference>
<feature type="domain" description="POTRA" evidence="10">
    <location>
        <begin position="86"/>
        <end position="158"/>
    </location>
</feature>
<keyword evidence="4" id="KW-0732">Signal</keyword>
<feature type="region of interest" description="Disordered" evidence="9">
    <location>
        <begin position="56"/>
        <end position="77"/>
    </location>
</feature>
<gene>
    <name evidence="11" type="primary">bamA</name>
    <name evidence="11" type="ORF">E6K76_01720</name>
</gene>
<dbReference type="NCBIfam" id="TIGR03303">
    <property type="entry name" value="OM_YaeT"/>
    <property type="match status" value="1"/>
</dbReference>
<dbReference type="Proteomes" id="UP000316852">
    <property type="component" value="Unassembled WGS sequence"/>
</dbReference>
<dbReference type="PIRSF" id="PIRSF006076">
    <property type="entry name" value="OM_assembly_OMP85"/>
    <property type="match status" value="1"/>
</dbReference>
<proteinExistence type="predicted"/>
<evidence type="ECO:0000256" key="6">
    <source>
        <dbReference type="ARBA" id="ARBA00023136"/>
    </source>
</evidence>
<dbReference type="Gene3D" id="2.40.160.50">
    <property type="entry name" value="membrane protein fhac: a member of the omp85/tpsb transporter family"/>
    <property type="match status" value="1"/>
</dbReference>
<evidence type="ECO:0000256" key="3">
    <source>
        <dbReference type="ARBA" id="ARBA00022692"/>
    </source>
</evidence>
<evidence type="ECO:0000256" key="1">
    <source>
        <dbReference type="ARBA" id="ARBA00004370"/>
    </source>
</evidence>